<reference evidence="2 3" key="1">
    <citation type="journal article" date="2011" name="J. Bacteriol.">
        <title>Draft Genome Sequence of Gordonia neofelifaecis NRRL B-59395, a Cholesterol-Degrading Actinomycete.</title>
        <authorList>
            <person name="Ge F."/>
            <person name="Li W."/>
            <person name="Chen G."/>
            <person name="Liu Y."/>
            <person name="Zhang G."/>
            <person name="Yong B."/>
            <person name="Wang Q."/>
            <person name="Wang N."/>
            <person name="Huang Z."/>
            <person name="Li W."/>
            <person name="Wang J."/>
            <person name="Wu C."/>
            <person name="Xie Q."/>
            <person name="Liu G."/>
        </authorList>
    </citation>
    <scope>NUCLEOTIDE SEQUENCE [LARGE SCALE GENOMIC DNA]</scope>
    <source>
        <strain evidence="2 3">NRRL B-59395</strain>
    </source>
</reference>
<evidence type="ECO:0000313" key="3">
    <source>
        <dbReference type="Proteomes" id="UP000035065"/>
    </source>
</evidence>
<dbReference type="GO" id="GO:0050482">
    <property type="term" value="P:arachidonate secretion"/>
    <property type="evidence" value="ECO:0007669"/>
    <property type="project" value="InterPro"/>
</dbReference>
<feature type="transmembrane region" description="Helical" evidence="1">
    <location>
        <begin position="21"/>
        <end position="41"/>
    </location>
</feature>
<dbReference type="eggNOG" id="ENOG503330I">
    <property type="taxonomic scope" value="Bacteria"/>
</dbReference>
<dbReference type="STRING" id="644548.SCNU_01210"/>
<evidence type="ECO:0008006" key="4">
    <source>
        <dbReference type="Google" id="ProtNLM"/>
    </source>
</evidence>
<organism evidence="2 3">
    <name type="scientific">Gordonia neofelifaecis NRRL B-59395</name>
    <dbReference type="NCBI Taxonomy" id="644548"/>
    <lineage>
        <taxon>Bacteria</taxon>
        <taxon>Bacillati</taxon>
        <taxon>Actinomycetota</taxon>
        <taxon>Actinomycetes</taxon>
        <taxon>Mycobacteriales</taxon>
        <taxon>Gordoniaceae</taxon>
        <taxon>Gordonia</taxon>
    </lineage>
</organism>
<evidence type="ECO:0000256" key="1">
    <source>
        <dbReference type="SAM" id="Phobius"/>
    </source>
</evidence>
<dbReference type="GO" id="GO:0006644">
    <property type="term" value="P:phospholipid metabolic process"/>
    <property type="evidence" value="ECO:0007669"/>
    <property type="project" value="InterPro"/>
</dbReference>
<accession>F1YEX1</accession>
<sequence length="211" mass="22636">MPKKSTLTSNESDVRHHFRRWSLRLLTGATLAVGVFGLLPISSALATTGRVSAPTHLATPAERVVADLVGEHPSDALGDLPADFAARLGYSPILVDGRPVNPRGDCSSPIPLPDRFTDACRAHDLGYDLLRYADTTGRPAGTWARNALDDRLIADMHATCDDPFCHAAAETARTGLAVNTWRQRSGPPVRETNGDIATSYLARTAETLGLK</sequence>
<proteinExistence type="predicted"/>
<name>F1YEX1_9ACTN</name>
<evidence type="ECO:0000313" key="2">
    <source>
        <dbReference type="EMBL" id="EGD56954.1"/>
    </source>
</evidence>
<comment type="caution">
    <text evidence="2">The sequence shown here is derived from an EMBL/GenBank/DDBJ whole genome shotgun (WGS) entry which is preliminary data.</text>
</comment>
<protein>
    <recommendedName>
        <fullName evidence="4">Phospholipase A2</fullName>
    </recommendedName>
</protein>
<dbReference type="RefSeq" id="WP_009677519.1">
    <property type="nucleotide sequence ID" value="NZ_AEUD01000001.1"/>
</dbReference>
<dbReference type="Gene3D" id="1.20.90.10">
    <property type="entry name" value="Phospholipase A2 domain"/>
    <property type="match status" value="1"/>
</dbReference>
<dbReference type="GO" id="GO:0004623">
    <property type="term" value="F:phospholipase A2 activity"/>
    <property type="evidence" value="ECO:0007669"/>
    <property type="project" value="InterPro"/>
</dbReference>
<dbReference type="InterPro" id="IPR036444">
    <property type="entry name" value="PLipase_A2_dom_sf"/>
</dbReference>
<dbReference type="AlphaFoldDB" id="F1YEX1"/>
<gene>
    <name evidence="2" type="ORF">SCNU_01210</name>
</gene>
<keyword evidence="1" id="KW-0472">Membrane</keyword>
<dbReference type="EMBL" id="AEUD01000001">
    <property type="protein sequence ID" value="EGD56954.1"/>
    <property type="molecule type" value="Genomic_DNA"/>
</dbReference>
<dbReference type="Proteomes" id="UP000035065">
    <property type="component" value="Unassembled WGS sequence"/>
</dbReference>
<keyword evidence="1" id="KW-0812">Transmembrane</keyword>
<keyword evidence="3" id="KW-1185">Reference proteome</keyword>
<keyword evidence="1" id="KW-1133">Transmembrane helix</keyword>
<dbReference type="SUPFAM" id="SSF48619">
    <property type="entry name" value="Phospholipase A2, PLA2"/>
    <property type="match status" value="1"/>
</dbReference>